<evidence type="ECO:0000313" key="2">
    <source>
        <dbReference type="Proteomes" id="UP000722050"/>
    </source>
</evidence>
<sequence length="610" mass="67665">IYTLLPLGTSVQKSSVQMTAGPGYQDRPISQGSDFNVEMIEDWEGSGQTMMKVDYKLPPSVTNVRNFKDHNYFIVLNYTLDNPYSNIVDRGNSVMLTSALKVDPDGNDYVLPKESDISNKFNRLTEKDKFSNLVNGDYKYWRFIGDTIQFNPVTVTQSGLTKEVANTIDNSYGSKTDAFIGNQYSYRLAYTSSNYTRTDKLVFYDVLDNGGENAPTEWKGTLDRVDVRSMSNRSAYGRQGEYAKPVVYYATTVPSTFDVDDHSVWSTIMPANKKDIKAIAVDIRKTNKGNDFILDQGNSLSFYVYMNAPQDKNLAGKKAVNETVANARNFAGDSAGPSDRLLKYKAHSEITLHNPELELHKESNPATGTEAAPTEVTNEKDTPITYTLKIKNKNDLLATRDINVEDVIPDGLTVDKDNIRIKSTALGLNNVLLRDATGVGLTTDGQKLKFNVTLPKDSDMSITIPTKLTDKTVKTTVFKNTAKITSADGVPMNVKSETTYHKAIRQYDLNYVVTGDPTYGLPTDNAVPATVTGIEYDHNQTLAAPLSSSTHATSAGVQGEWKFEGWKKAASDTSTISSVNVRKNETVYGNWRFVPYKSVKVTKKWTDHTG</sequence>
<comment type="caution">
    <text evidence="1">The sequence shown here is derived from an EMBL/GenBank/DDBJ whole genome shotgun (WGS) entry which is preliminary data.</text>
</comment>
<gene>
    <name evidence="1" type="ORF">HXM71_07110</name>
</gene>
<reference evidence="1" key="1">
    <citation type="submission" date="2020-04" db="EMBL/GenBank/DDBJ databases">
        <title>Deep metagenomics examines the oral microbiome during advanced dental caries in children, revealing novel taxa and co-occurrences with host molecules.</title>
        <authorList>
            <person name="Baker J.L."/>
            <person name="Morton J.T."/>
            <person name="Dinis M."/>
            <person name="Alvarez R."/>
            <person name="Tran N.C."/>
            <person name="Knight R."/>
            <person name="Edlund A."/>
        </authorList>
    </citation>
    <scope>NUCLEOTIDE SEQUENCE</scope>
    <source>
        <strain evidence="1">JCVI_24_bin.8</strain>
    </source>
</reference>
<dbReference type="Proteomes" id="UP000722050">
    <property type="component" value="Unassembled WGS sequence"/>
</dbReference>
<evidence type="ECO:0008006" key="3">
    <source>
        <dbReference type="Google" id="ProtNLM"/>
    </source>
</evidence>
<organism evidence="1 2">
    <name type="scientific">Mogibacterium diversum</name>
    <dbReference type="NCBI Taxonomy" id="114527"/>
    <lineage>
        <taxon>Bacteria</taxon>
        <taxon>Bacillati</taxon>
        <taxon>Bacillota</taxon>
        <taxon>Clostridia</taxon>
        <taxon>Peptostreptococcales</taxon>
        <taxon>Anaerovoracaceae</taxon>
        <taxon>Mogibacterium</taxon>
    </lineage>
</organism>
<accession>A0A930H9Y8</accession>
<evidence type="ECO:0000313" key="1">
    <source>
        <dbReference type="EMBL" id="MBF1352865.1"/>
    </source>
</evidence>
<feature type="non-terminal residue" evidence="1">
    <location>
        <position position="1"/>
    </location>
</feature>
<feature type="non-terminal residue" evidence="1">
    <location>
        <position position="610"/>
    </location>
</feature>
<dbReference type="InterPro" id="IPR008966">
    <property type="entry name" value="Adhesion_dom_sf"/>
</dbReference>
<dbReference type="Gene3D" id="2.60.40.740">
    <property type="match status" value="1"/>
</dbReference>
<proteinExistence type="predicted"/>
<name>A0A930H9Y8_9FIRM</name>
<dbReference type="SUPFAM" id="SSF49401">
    <property type="entry name" value="Bacterial adhesins"/>
    <property type="match status" value="1"/>
</dbReference>
<dbReference type="AlphaFoldDB" id="A0A930H9Y8"/>
<protein>
    <recommendedName>
        <fullName evidence="3">Repeat protein</fullName>
    </recommendedName>
</protein>
<dbReference type="EMBL" id="JABZQH010000309">
    <property type="protein sequence ID" value="MBF1352865.1"/>
    <property type="molecule type" value="Genomic_DNA"/>
</dbReference>